<protein>
    <submittedName>
        <fullName evidence="2">Uncharacterized protein</fullName>
    </submittedName>
</protein>
<dbReference type="AlphaFoldDB" id="A0A0B6YIL4"/>
<evidence type="ECO:0000313" key="2">
    <source>
        <dbReference type="EMBL" id="CEK56032.1"/>
    </source>
</evidence>
<name>A0A0B6YIL4_9EUPU</name>
<keyword evidence="1" id="KW-0472">Membrane</keyword>
<keyword evidence="1" id="KW-0812">Transmembrane</keyword>
<proteinExistence type="predicted"/>
<keyword evidence="1" id="KW-1133">Transmembrane helix</keyword>
<feature type="non-terminal residue" evidence="2">
    <location>
        <position position="73"/>
    </location>
</feature>
<dbReference type="EMBL" id="HACG01009167">
    <property type="protein sequence ID" value="CEK56032.1"/>
    <property type="molecule type" value="Transcribed_RNA"/>
</dbReference>
<evidence type="ECO:0000256" key="1">
    <source>
        <dbReference type="SAM" id="Phobius"/>
    </source>
</evidence>
<accession>A0A0B6YIL4</accession>
<gene>
    <name evidence="2" type="primary">ORF26619</name>
</gene>
<organism evidence="2">
    <name type="scientific">Arion vulgaris</name>
    <dbReference type="NCBI Taxonomy" id="1028688"/>
    <lineage>
        <taxon>Eukaryota</taxon>
        <taxon>Metazoa</taxon>
        <taxon>Spiralia</taxon>
        <taxon>Lophotrochozoa</taxon>
        <taxon>Mollusca</taxon>
        <taxon>Gastropoda</taxon>
        <taxon>Heterobranchia</taxon>
        <taxon>Euthyneura</taxon>
        <taxon>Panpulmonata</taxon>
        <taxon>Eupulmonata</taxon>
        <taxon>Stylommatophora</taxon>
        <taxon>Helicina</taxon>
        <taxon>Arionoidea</taxon>
        <taxon>Arionidae</taxon>
        <taxon>Arion</taxon>
    </lineage>
</organism>
<sequence length="73" mass="8194">MLFLKAYLVFIVLINLVYFLSAVSSALSKLLATSTPYIVPCRASSKYLLKESKTQYRIPDHTRPTTAAPRPAF</sequence>
<reference evidence="2" key="1">
    <citation type="submission" date="2014-12" db="EMBL/GenBank/DDBJ databases">
        <title>Insight into the proteome of Arion vulgaris.</title>
        <authorList>
            <person name="Aradska J."/>
            <person name="Bulat T."/>
            <person name="Smidak R."/>
            <person name="Sarate P."/>
            <person name="Gangsoo J."/>
            <person name="Sialana F."/>
            <person name="Bilban M."/>
            <person name="Lubec G."/>
        </authorList>
    </citation>
    <scope>NUCLEOTIDE SEQUENCE</scope>
    <source>
        <tissue evidence="2">Skin</tissue>
    </source>
</reference>
<feature type="transmembrane region" description="Helical" evidence="1">
    <location>
        <begin position="6"/>
        <end position="27"/>
    </location>
</feature>